<dbReference type="InterPro" id="IPR036250">
    <property type="entry name" value="AcylCo_DH-like_C"/>
</dbReference>
<gene>
    <name evidence="6" type="ORF">Ciccas_013497</name>
</gene>
<reference evidence="6 7" key="1">
    <citation type="submission" date="2024-11" db="EMBL/GenBank/DDBJ databases">
        <title>Adaptive evolution of stress response genes in parasites aligns with host niche diversity.</title>
        <authorList>
            <person name="Hahn C."/>
            <person name="Resl P."/>
        </authorList>
    </citation>
    <scope>NUCLEOTIDE SEQUENCE [LARGE SCALE GENOMIC DNA]</scope>
    <source>
        <strain evidence="6">EGGRZ-B1_66</strain>
        <tissue evidence="6">Body</tissue>
    </source>
</reference>
<protein>
    <recommendedName>
        <fullName evidence="5">Acyl-CoA dehydrogenase/oxidase C-terminal domain-containing protein</fullName>
    </recommendedName>
</protein>
<evidence type="ECO:0000313" key="7">
    <source>
        <dbReference type="Proteomes" id="UP001626550"/>
    </source>
</evidence>
<proteinExistence type="inferred from homology"/>
<keyword evidence="3" id="KW-0285">Flavoprotein</keyword>
<keyword evidence="4" id="KW-0274">FAD</keyword>
<dbReference type="PANTHER" id="PTHR43884">
    <property type="entry name" value="ACYL-COA DEHYDROGENASE"/>
    <property type="match status" value="1"/>
</dbReference>
<dbReference type="InterPro" id="IPR009100">
    <property type="entry name" value="AcylCoA_DH/oxidase_NM_dom_sf"/>
</dbReference>
<comment type="cofactor">
    <cofactor evidence="1">
        <name>FAD</name>
        <dbReference type="ChEBI" id="CHEBI:57692"/>
    </cofactor>
</comment>
<dbReference type="Proteomes" id="UP001626550">
    <property type="component" value="Unassembled WGS sequence"/>
</dbReference>
<sequence length="117" mass="12546">VEVMFENVQVPVENVLGDVGGGFKLALRILNSGRFAMGASGAGILRYLLAYATEHALSRIQFGQPIGQYGAIRKKLAEIACDIYAMESMAYLVAGLLDANPTRDLSLEAAAIKVSFH</sequence>
<dbReference type="Gene3D" id="2.40.110.10">
    <property type="entry name" value="Butyryl-CoA Dehydrogenase, subunit A, domain 2"/>
    <property type="match status" value="1"/>
</dbReference>
<feature type="domain" description="Acyl-CoA dehydrogenase/oxidase C-terminal" evidence="5">
    <location>
        <begin position="20"/>
        <end position="114"/>
    </location>
</feature>
<comment type="similarity">
    <text evidence="2">Belongs to the acyl-CoA dehydrogenase family.</text>
</comment>
<evidence type="ECO:0000256" key="2">
    <source>
        <dbReference type="ARBA" id="ARBA00009347"/>
    </source>
</evidence>
<evidence type="ECO:0000256" key="1">
    <source>
        <dbReference type="ARBA" id="ARBA00001974"/>
    </source>
</evidence>
<dbReference type="SUPFAM" id="SSF56645">
    <property type="entry name" value="Acyl-CoA dehydrogenase NM domain-like"/>
    <property type="match status" value="1"/>
</dbReference>
<evidence type="ECO:0000259" key="5">
    <source>
        <dbReference type="Pfam" id="PF00441"/>
    </source>
</evidence>
<evidence type="ECO:0000256" key="4">
    <source>
        <dbReference type="ARBA" id="ARBA00022827"/>
    </source>
</evidence>
<accession>A0ABD2PLP2</accession>
<organism evidence="6 7">
    <name type="scientific">Cichlidogyrus casuarinus</name>
    <dbReference type="NCBI Taxonomy" id="1844966"/>
    <lineage>
        <taxon>Eukaryota</taxon>
        <taxon>Metazoa</taxon>
        <taxon>Spiralia</taxon>
        <taxon>Lophotrochozoa</taxon>
        <taxon>Platyhelminthes</taxon>
        <taxon>Monogenea</taxon>
        <taxon>Monopisthocotylea</taxon>
        <taxon>Dactylogyridea</taxon>
        <taxon>Ancyrocephalidae</taxon>
        <taxon>Cichlidogyrus</taxon>
    </lineage>
</organism>
<dbReference type="PANTHER" id="PTHR43884:SF9">
    <property type="entry name" value="COMPLEX I ASSEMBLY FACTOR ACAD9, MITOCHONDRIAL"/>
    <property type="match status" value="1"/>
</dbReference>
<comment type="caution">
    <text evidence="6">The sequence shown here is derived from an EMBL/GenBank/DDBJ whole genome shotgun (WGS) entry which is preliminary data.</text>
</comment>
<dbReference type="EMBL" id="JBJKFK010006099">
    <property type="protein sequence ID" value="KAL3307978.1"/>
    <property type="molecule type" value="Genomic_DNA"/>
</dbReference>
<evidence type="ECO:0000256" key="3">
    <source>
        <dbReference type="ARBA" id="ARBA00022630"/>
    </source>
</evidence>
<dbReference type="Gene3D" id="1.20.140.10">
    <property type="entry name" value="Butyryl-CoA Dehydrogenase, subunit A, domain 3"/>
    <property type="match status" value="1"/>
</dbReference>
<dbReference type="SUPFAM" id="SSF47203">
    <property type="entry name" value="Acyl-CoA dehydrogenase C-terminal domain-like"/>
    <property type="match status" value="1"/>
</dbReference>
<keyword evidence="7" id="KW-1185">Reference proteome</keyword>
<dbReference type="Pfam" id="PF00441">
    <property type="entry name" value="Acyl-CoA_dh_1"/>
    <property type="match status" value="1"/>
</dbReference>
<evidence type="ECO:0000313" key="6">
    <source>
        <dbReference type="EMBL" id="KAL3307978.1"/>
    </source>
</evidence>
<feature type="non-terminal residue" evidence="6">
    <location>
        <position position="1"/>
    </location>
</feature>
<dbReference type="AlphaFoldDB" id="A0ABD2PLP2"/>
<dbReference type="InterPro" id="IPR009075">
    <property type="entry name" value="AcylCo_DH/oxidase_C"/>
</dbReference>
<name>A0ABD2PLP2_9PLAT</name>
<dbReference type="InterPro" id="IPR046373">
    <property type="entry name" value="Acyl-CoA_Oxase/DH_mid-dom_sf"/>
</dbReference>